<name>A0A9P9D2Q5_9HYPO</name>
<keyword evidence="2 5" id="KW-0812">Transmembrane</keyword>
<dbReference type="Gene3D" id="1.20.58.340">
    <property type="entry name" value="Magnesium transport protein CorA, transmembrane region"/>
    <property type="match status" value="1"/>
</dbReference>
<dbReference type="EMBL" id="JAGMUV010000040">
    <property type="protein sequence ID" value="KAH7111533.1"/>
    <property type="molecule type" value="Genomic_DNA"/>
</dbReference>
<comment type="caution">
    <text evidence="6">The sequence shown here is derived from an EMBL/GenBank/DDBJ whole genome shotgun (WGS) entry which is preliminary data.</text>
</comment>
<keyword evidence="4 5" id="KW-0472">Membrane</keyword>
<keyword evidence="3 5" id="KW-1133">Transmembrane helix</keyword>
<dbReference type="OrthoDB" id="5128815at2759"/>
<sequence>MSITKLTEVRQSYQLIAQKDSKISLAIATLTARDSQTVKGIAILTLLFLPSTLIATLWTTNLFKLEGDKNWQVYIGTSLLLTTVVFVCWWAYGRVSRGLEEDTADNLASTLLVGVSDMTEIGGNSWSFDADTTSSSVQHPVLSS</sequence>
<evidence type="ECO:0000256" key="1">
    <source>
        <dbReference type="ARBA" id="ARBA00004141"/>
    </source>
</evidence>
<dbReference type="SUPFAM" id="SSF144083">
    <property type="entry name" value="Magnesium transport protein CorA, transmembrane region"/>
    <property type="match status" value="1"/>
</dbReference>
<evidence type="ECO:0000256" key="5">
    <source>
        <dbReference type="SAM" id="Phobius"/>
    </source>
</evidence>
<comment type="subcellular location">
    <subcellularLocation>
        <location evidence="1">Membrane</location>
        <topology evidence="1">Multi-pass membrane protein</topology>
    </subcellularLocation>
</comment>
<dbReference type="GO" id="GO:0016020">
    <property type="term" value="C:membrane"/>
    <property type="evidence" value="ECO:0007669"/>
    <property type="project" value="UniProtKB-SubCell"/>
</dbReference>
<evidence type="ECO:0000256" key="2">
    <source>
        <dbReference type="ARBA" id="ARBA00022692"/>
    </source>
</evidence>
<proteinExistence type="predicted"/>
<accession>A0A9P9D2Q5</accession>
<dbReference type="AlphaFoldDB" id="A0A9P9D2Q5"/>
<keyword evidence="7" id="KW-1185">Reference proteome</keyword>
<feature type="transmembrane region" description="Helical" evidence="5">
    <location>
        <begin position="41"/>
        <end position="59"/>
    </location>
</feature>
<organism evidence="6 7">
    <name type="scientific">Dactylonectria macrodidyma</name>
    <dbReference type="NCBI Taxonomy" id="307937"/>
    <lineage>
        <taxon>Eukaryota</taxon>
        <taxon>Fungi</taxon>
        <taxon>Dikarya</taxon>
        <taxon>Ascomycota</taxon>
        <taxon>Pezizomycotina</taxon>
        <taxon>Sordariomycetes</taxon>
        <taxon>Hypocreomycetidae</taxon>
        <taxon>Hypocreales</taxon>
        <taxon>Nectriaceae</taxon>
        <taxon>Dactylonectria</taxon>
    </lineage>
</organism>
<dbReference type="InterPro" id="IPR045863">
    <property type="entry name" value="CorA_TM1_TM2"/>
</dbReference>
<protein>
    <submittedName>
        <fullName evidence="6">Uncharacterized protein</fullName>
    </submittedName>
</protein>
<dbReference type="Proteomes" id="UP000738349">
    <property type="component" value="Unassembled WGS sequence"/>
</dbReference>
<evidence type="ECO:0000313" key="7">
    <source>
        <dbReference type="Proteomes" id="UP000738349"/>
    </source>
</evidence>
<evidence type="ECO:0000313" key="6">
    <source>
        <dbReference type="EMBL" id="KAH7111533.1"/>
    </source>
</evidence>
<gene>
    <name evidence="6" type="ORF">EDB81DRAFT_894244</name>
</gene>
<feature type="transmembrane region" description="Helical" evidence="5">
    <location>
        <begin position="71"/>
        <end position="92"/>
    </location>
</feature>
<reference evidence="6" key="1">
    <citation type="journal article" date="2021" name="Nat. Commun.">
        <title>Genetic determinants of endophytism in the Arabidopsis root mycobiome.</title>
        <authorList>
            <person name="Mesny F."/>
            <person name="Miyauchi S."/>
            <person name="Thiergart T."/>
            <person name="Pickel B."/>
            <person name="Atanasova L."/>
            <person name="Karlsson M."/>
            <person name="Huettel B."/>
            <person name="Barry K.W."/>
            <person name="Haridas S."/>
            <person name="Chen C."/>
            <person name="Bauer D."/>
            <person name="Andreopoulos W."/>
            <person name="Pangilinan J."/>
            <person name="LaButti K."/>
            <person name="Riley R."/>
            <person name="Lipzen A."/>
            <person name="Clum A."/>
            <person name="Drula E."/>
            <person name="Henrissat B."/>
            <person name="Kohler A."/>
            <person name="Grigoriev I.V."/>
            <person name="Martin F.M."/>
            <person name="Hacquard S."/>
        </authorList>
    </citation>
    <scope>NUCLEOTIDE SEQUENCE</scope>
    <source>
        <strain evidence="6">MPI-CAGE-AT-0147</strain>
    </source>
</reference>
<evidence type="ECO:0000256" key="3">
    <source>
        <dbReference type="ARBA" id="ARBA00022989"/>
    </source>
</evidence>
<evidence type="ECO:0000256" key="4">
    <source>
        <dbReference type="ARBA" id="ARBA00023136"/>
    </source>
</evidence>